<proteinExistence type="predicted"/>
<dbReference type="Pfam" id="PF05708">
    <property type="entry name" value="Peptidase_C92"/>
    <property type="match status" value="1"/>
</dbReference>
<sequence length="192" mass="20891">MFRKRGRGFSISGLFLAWLGSAALAEPALPAAAQAGDLIFRKGTEGVSQMVMGVDQGLYSHVGMLVGRKGRWQVLHATPSEKPGQADGVVLDSLDFFLAPQRSQAFAVYHVQEGSAAQRQSAVQWALAQQGRGFEIVNASKGIYCTTLVWQAWTLAGLDWPVSLTEVTLPLLKGQYLLPSALQKSQRIRHIQ</sequence>
<dbReference type="EMBL" id="QURR01000026">
    <property type="protein sequence ID" value="RGE41870.1"/>
    <property type="molecule type" value="Genomic_DNA"/>
</dbReference>
<dbReference type="Gene3D" id="3.90.1720.10">
    <property type="entry name" value="endopeptidase domain like (from Nostoc punctiforme)"/>
    <property type="match status" value="1"/>
</dbReference>
<accession>A0A373FCN2</accession>
<feature type="signal peptide" evidence="1">
    <location>
        <begin position="1"/>
        <end position="25"/>
    </location>
</feature>
<evidence type="ECO:0000313" key="2">
    <source>
        <dbReference type="EMBL" id="RGE41870.1"/>
    </source>
</evidence>
<keyword evidence="3" id="KW-1185">Reference proteome</keyword>
<dbReference type="AlphaFoldDB" id="A0A373FCN2"/>
<keyword evidence="1" id="KW-0732">Signal</keyword>
<dbReference type="SUPFAM" id="SSF54001">
    <property type="entry name" value="Cysteine proteinases"/>
    <property type="match status" value="1"/>
</dbReference>
<evidence type="ECO:0000313" key="3">
    <source>
        <dbReference type="Proteomes" id="UP000261948"/>
    </source>
</evidence>
<gene>
    <name evidence="2" type="ORF">DZC30_17825</name>
</gene>
<dbReference type="InterPro" id="IPR038765">
    <property type="entry name" value="Papain-like_cys_pep_sf"/>
</dbReference>
<name>A0A373FCN2_COMTE</name>
<feature type="chain" id="PRO_5016655306" description="Permuted papain-like amidase YaeF/Yiix C92 family enzyme" evidence="1">
    <location>
        <begin position="26"/>
        <end position="192"/>
    </location>
</feature>
<evidence type="ECO:0008006" key="4">
    <source>
        <dbReference type="Google" id="ProtNLM"/>
    </source>
</evidence>
<dbReference type="InterPro" id="IPR024453">
    <property type="entry name" value="Peptidase_C92"/>
</dbReference>
<dbReference type="OrthoDB" id="6183432at2"/>
<organism evidence="2 3">
    <name type="scientific">Comamonas testosteroni</name>
    <name type="common">Pseudomonas testosteroni</name>
    <dbReference type="NCBI Taxonomy" id="285"/>
    <lineage>
        <taxon>Bacteria</taxon>
        <taxon>Pseudomonadati</taxon>
        <taxon>Pseudomonadota</taxon>
        <taxon>Betaproteobacteria</taxon>
        <taxon>Burkholderiales</taxon>
        <taxon>Comamonadaceae</taxon>
        <taxon>Comamonas</taxon>
    </lineage>
</organism>
<comment type="caution">
    <text evidence="2">The sequence shown here is derived from an EMBL/GenBank/DDBJ whole genome shotgun (WGS) entry which is preliminary data.</text>
</comment>
<dbReference type="Proteomes" id="UP000261948">
    <property type="component" value="Unassembled WGS sequence"/>
</dbReference>
<protein>
    <recommendedName>
        <fullName evidence="4">Permuted papain-like amidase YaeF/Yiix C92 family enzyme</fullName>
    </recommendedName>
</protein>
<evidence type="ECO:0000256" key="1">
    <source>
        <dbReference type="SAM" id="SignalP"/>
    </source>
</evidence>
<reference evidence="2 3" key="1">
    <citation type="submission" date="2018-08" db="EMBL/GenBank/DDBJ databases">
        <title>Comamonas testosteroni strain SWCO2.</title>
        <authorList>
            <person name="Jiang N."/>
            <person name="Zhang X.Z."/>
        </authorList>
    </citation>
    <scope>NUCLEOTIDE SEQUENCE [LARGE SCALE GENOMIC DNA]</scope>
    <source>
        <strain evidence="2 3">SWCO2</strain>
    </source>
</reference>